<proteinExistence type="predicted"/>
<organism evidence="1 2">
    <name type="scientific">Gossypium mustelinum</name>
    <name type="common">Cotton</name>
    <name type="synonym">Gossypium caicoense</name>
    <dbReference type="NCBI Taxonomy" id="34275"/>
    <lineage>
        <taxon>Eukaryota</taxon>
        <taxon>Viridiplantae</taxon>
        <taxon>Streptophyta</taxon>
        <taxon>Embryophyta</taxon>
        <taxon>Tracheophyta</taxon>
        <taxon>Spermatophyta</taxon>
        <taxon>Magnoliopsida</taxon>
        <taxon>eudicotyledons</taxon>
        <taxon>Gunneridae</taxon>
        <taxon>Pentapetalae</taxon>
        <taxon>rosids</taxon>
        <taxon>malvids</taxon>
        <taxon>Malvales</taxon>
        <taxon>Malvaceae</taxon>
        <taxon>Malvoideae</taxon>
        <taxon>Gossypium</taxon>
    </lineage>
</organism>
<keyword evidence="2" id="KW-1185">Reference proteome</keyword>
<evidence type="ECO:0000313" key="2">
    <source>
        <dbReference type="Proteomes" id="UP000323597"/>
    </source>
</evidence>
<dbReference type="EMBL" id="CM017645">
    <property type="protein sequence ID" value="TYJ14077.1"/>
    <property type="molecule type" value="Genomic_DNA"/>
</dbReference>
<reference evidence="1 2" key="1">
    <citation type="submission" date="2019-07" db="EMBL/GenBank/DDBJ databases">
        <title>WGS assembly of Gossypium mustelinum.</title>
        <authorList>
            <person name="Chen Z.J."/>
            <person name="Sreedasyam A."/>
            <person name="Ando A."/>
            <person name="Song Q."/>
            <person name="De L."/>
            <person name="Hulse-Kemp A."/>
            <person name="Ding M."/>
            <person name="Ye W."/>
            <person name="Kirkbride R."/>
            <person name="Jenkins J."/>
            <person name="Plott C."/>
            <person name="Lovell J."/>
            <person name="Lin Y.-M."/>
            <person name="Vaughn R."/>
            <person name="Liu B."/>
            <person name="Li W."/>
            <person name="Simpson S."/>
            <person name="Scheffler B."/>
            <person name="Saski C."/>
            <person name="Grover C."/>
            <person name="Hu G."/>
            <person name="Conover J."/>
            <person name="Carlson J."/>
            <person name="Shu S."/>
            <person name="Boston L."/>
            <person name="Williams M."/>
            <person name="Peterson D."/>
            <person name="Mcgee K."/>
            <person name="Jones D."/>
            <person name="Wendel J."/>
            <person name="Stelly D."/>
            <person name="Grimwood J."/>
            <person name="Schmutz J."/>
        </authorList>
    </citation>
    <scope>NUCLEOTIDE SEQUENCE [LARGE SCALE GENOMIC DNA]</scope>
    <source>
        <strain evidence="1">1408120.09</strain>
    </source>
</reference>
<sequence>MMIWFALGTSNTPKNPEFCSKIRHRQIKLDEGSTQHTQNQNRYW</sequence>
<name>A0A5D2XJD1_GOSMU</name>
<evidence type="ECO:0000313" key="1">
    <source>
        <dbReference type="EMBL" id="TYJ14077.1"/>
    </source>
</evidence>
<accession>A0A5D2XJD1</accession>
<dbReference type="AlphaFoldDB" id="A0A5D2XJD1"/>
<dbReference type="Proteomes" id="UP000323597">
    <property type="component" value="Chromosome A10"/>
</dbReference>
<gene>
    <name evidence="1" type="ORF">E1A91_A10G093200v1</name>
</gene>
<protein>
    <submittedName>
        <fullName evidence="1">Uncharacterized protein</fullName>
    </submittedName>
</protein>